<evidence type="ECO:0000256" key="19">
    <source>
        <dbReference type="ARBA" id="ARBA00023136"/>
    </source>
</evidence>
<reference evidence="33 34" key="1">
    <citation type="submission" date="2018-08" db="EMBL/GenBank/DDBJ databases">
        <title>A genome reference for cultivated species of the human gut microbiota.</title>
        <authorList>
            <person name="Zou Y."/>
            <person name="Xue W."/>
            <person name="Luo G."/>
        </authorList>
    </citation>
    <scope>NUCLEOTIDE SEQUENCE [LARGE SCALE GENOMIC DNA]</scope>
    <source>
        <strain evidence="32 34">AF36-1BH</strain>
        <strain evidence="31 35">AF42-21</strain>
        <strain evidence="30 33">OM03-2</strain>
    </source>
</reference>
<evidence type="ECO:0000256" key="13">
    <source>
        <dbReference type="ARBA" id="ARBA00022692"/>
    </source>
</evidence>
<protein>
    <recommendedName>
        <fullName evidence="7">Penicillin-binding protein 1A</fullName>
        <ecNumber evidence="24">2.4.99.28</ecNumber>
        <ecNumber evidence="6">3.4.16.4</ecNumber>
    </recommendedName>
</protein>
<dbReference type="GO" id="GO:0008955">
    <property type="term" value="F:peptidoglycan glycosyltransferase activity"/>
    <property type="evidence" value="ECO:0007669"/>
    <property type="project" value="UniProtKB-EC"/>
</dbReference>
<evidence type="ECO:0000256" key="4">
    <source>
        <dbReference type="ARBA" id="ARBA00007090"/>
    </source>
</evidence>
<keyword evidence="20" id="KW-0046">Antibiotic resistance</keyword>
<evidence type="ECO:0000256" key="6">
    <source>
        <dbReference type="ARBA" id="ARBA00012448"/>
    </source>
</evidence>
<comment type="subcellular location">
    <subcellularLocation>
        <location evidence="2">Cell membrane</location>
        <topology evidence="2">Single-pass type II membrane protein</topology>
    </subcellularLocation>
</comment>
<evidence type="ECO:0000256" key="23">
    <source>
        <dbReference type="ARBA" id="ARBA00034000"/>
    </source>
</evidence>
<evidence type="ECO:0000256" key="26">
    <source>
        <dbReference type="ARBA" id="ARBA00060592"/>
    </source>
</evidence>
<dbReference type="SUPFAM" id="SSF56601">
    <property type="entry name" value="beta-lactamase/transpeptidase-like"/>
    <property type="match status" value="1"/>
</dbReference>
<dbReference type="GO" id="GO:0030288">
    <property type="term" value="C:outer membrane-bounded periplasmic space"/>
    <property type="evidence" value="ECO:0007669"/>
    <property type="project" value="TreeGrafter"/>
</dbReference>
<dbReference type="InterPro" id="IPR036950">
    <property type="entry name" value="PBP_transglycosylase"/>
</dbReference>
<evidence type="ECO:0000256" key="15">
    <source>
        <dbReference type="ARBA" id="ARBA00022960"/>
    </source>
</evidence>
<evidence type="ECO:0000256" key="2">
    <source>
        <dbReference type="ARBA" id="ARBA00004401"/>
    </source>
</evidence>
<dbReference type="EMBL" id="QRNS01000014">
    <property type="protein sequence ID" value="RHK62668.1"/>
    <property type="molecule type" value="Genomic_DNA"/>
</dbReference>
<evidence type="ECO:0000256" key="9">
    <source>
        <dbReference type="ARBA" id="ARBA00022645"/>
    </source>
</evidence>
<comment type="caution">
    <text evidence="30">The sequence shown here is derived from an EMBL/GenBank/DDBJ whole genome shotgun (WGS) entry which is preliminary data.</text>
</comment>
<keyword evidence="21" id="KW-0511">Multifunctional enzyme</keyword>
<evidence type="ECO:0000256" key="20">
    <source>
        <dbReference type="ARBA" id="ARBA00023251"/>
    </source>
</evidence>
<evidence type="ECO:0000313" key="32">
    <source>
        <dbReference type="EMBL" id="RHL85249.1"/>
    </source>
</evidence>
<dbReference type="UniPathway" id="UPA00219"/>
<comment type="pathway">
    <text evidence="3">Cell wall biogenesis; peptidoglycan biosynthesis.</text>
</comment>
<feature type="compositionally biased region" description="Low complexity" evidence="27">
    <location>
        <begin position="795"/>
        <end position="807"/>
    </location>
</feature>
<evidence type="ECO:0000313" key="30">
    <source>
        <dbReference type="EMBL" id="RGN89298.1"/>
    </source>
</evidence>
<dbReference type="PANTHER" id="PTHR32282:SF11">
    <property type="entry name" value="PENICILLIN-BINDING PROTEIN 1B"/>
    <property type="match status" value="1"/>
</dbReference>
<accession>A0A3E4L5Y3</accession>
<comment type="function">
    <text evidence="1">Cell wall formation. Synthesis of cross-linked peptidoglycan from the lipid intermediates. The enzyme has a penicillin-insensitive transglycosylase N-terminal domain (formation of linear glycan strands) and a penicillin-sensitive transpeptidase C-terminal domain (cross-linking of the peptide subunits).</text>
</comment>
<keyword evidence="12 30" id="KW-0808">Transferase</keyword>
<dbReference type="InterPro" id="IPR001264">
    <property type="entry name" value="Glyco_trans_51"/>
</dbReference>
<dbReference type="EMBL" id="QRPD01000015">
    <property type="protein sequence ID" value="RHL85249.1"/>
    <property type="molecule type" value="Genomic_DNA"/>
</dbReference>
<keyword evidence="22" id="KW-0961">Cell wall biogenesis/degradation</keyword>
<evidence type="ECO:0000256" key="3">
    <source>
        <dbReference type="ARBA" id="ARBA00004752"/>
    </source>
</evidence>
<dbReference type="GO" id="GO:0008360">
    <property type="term" value="P:regulation of cell shape"/>
    <property type="evidence" value="ECO:0007669"/>
    <property type="project" value="UniProtKB-KW"/>
</dbReference>
<evidence type="ECO:0000256" key="21">
    <source>
        <dbReference type="ARBA" id="ARBA00023268"/>
    </source>
</evidence>
<dbReference type="EC" id="3.4.16.4" evidence="6"/>
<evidence type="ECO:0000256" key="22">
    <source>
        <dbReference type="ARBA" id="ARBA00023316"/>
    </source>
</evidence>
<evidence type="ECO:0000256" key="25">
    <source>
        <dbReference type="ARBA" id="ARBA00049902"/>
    </source>
</evidence>
<dbReference type="Gene3D" id="3.40.710.10">
    <property type="entry name" value="DD-peptidase/beta-lactamase superfamily"/>
    <property type="match status" value="2"/>
</dbReference>
<dbReference type="PANTHER" id="PTHR32282">
    <property type="entry name" value="BINDING PROTEIN TRANSPEPTIDASE, PUTATIVE-RELATED"/>
    <property type="match status" value="1"/>
</dbReference>
<evidence type="ECO:0000259" key="29">
    <source>
        <dbReference type="Pfam" id="PF00912"/>
    </source>
</evidence>
<dbReference type="EC" id="2.4.99.28" evidence="24"/>
<keyword evidence="14" id="KW-0378">Hydrolase</keyword>
<comment type="catalytic activity">
    <reaction evidence="23">
        <text>Preferential cleavage: (Ac)2-L-Lys-D-Ala-|-D-Ala. Also transpeptidation of peptidyl-alanyl moieties that are N-acyl substituents of D-alanine.</text>
        <dbReference type="EC" id="3.4.16.4"/>
    </reaction>
</comment>
<evidence type="ECO:0000256" key="18">
    <source>
        <dbReference type="ARBA" id="ARBA00022989"/>
    </source>
</evidence>
<evidence type="ECO:0000259" key="28">
    <source>
        <dbReference type="Pfam" id="PF00905"/>
    </source>
</evidence>
<dbReference type="Gene3D" id="1.10.3810.10">
    <property type="entry name" value="Biosynthetic peptidoglycan transglycosylase-like"/>
    <property type="match status" value="1"/>
</dbReference>
<dbReference type="FunFam" id="1.10.3810.10:FF:000001">
    <property type="entry name" value="Penicillin-binding protein 1A"/>
    <property type="match status" value="1"/>
</dbReference>
<dbReference type="Proteomes" id="UP000284152">
    <property type="component" value="Unassembled WGS sequence"/>
</dbReference>
<evidence type="ECO:0000256" key="12">
    <source>
        <dbReference type="ARBA" id="ARBA00022679"/>
    </source>
</evidence>
<evidence type="ECO:0000256" key="5">
    <source>
        <dbReference type="ARBA" id="ARBA00007739"/>
    </source>
</evidence>
<dbReference type="InterPro" id="IPR012338">
    <property type="entry name" value="Beta-lactam/transpept-like"/>
</dbReference>
<keyword evidence="13" id="KW-0812">Transmembrane</keyword>
<comment type="similarity">
    <text evidence="5">In the N-terminal section; belongs to the glycosyltransferase 51 family.</text>
</comment>
<keyword evidence="16" id="KW-0735">Signal-anchor</keyword>
<evidence type="ECO:0000256" key="16">
    <source>
        <dbReference type="ARBA" id="ARBA00022968"/>
    </source>
</evidence>
<feature type="compositionally biased region" description="Gly residues" evidence="27">
    <location>
        <begin position="808"/>
        <end position="863"/>
    </location>
</feature>
<dbReference type="RefSeq" id="WP_117606805.1">
    <property type="nucleotide sequence ID" value="NZ_JAAIOF010000019.1"/>
</dbReference>
<evidence type="ECO:0000256" key="14">
    <source>
        <dbReference type="ARBA" id="ARBA00022801"/>
    </source>
</evidence>
<evidence type="ECO:0000313" key="35">
    <source>
        <dbReference type="Proteomes" id="UP000284152"/>
    </source>
</evidence>
<dbReference type="GO" id="GO:0006508">
    <property type="term" value="P:proteolysis"/>
    <property type="evidence" value="ECO:0007669"/>
    <property type="project" value="UniProtKB-KW"/>
</dbReference>
<keyword evidence="8" id="KW-1003">Cell membrane</keyword>
<evidence type="ECO:0000313" key="31">
    <source>
        <dbReference type="EMBL" id="RHK62668.1"/>
    </source>
</evidence>
<evidence type="ECO:0000313" key="33">
    <source>
        <dbReference type="Proteomes" id="UP000260841"/>
    </source>
</evidence>
<keyword evidence="9" id="KW-0121">Carboxypeptidase</keyword>
<dbReference type="Proteomes" id="UP000283325">
    <property type="component" value="Unassembled WGS sequence"/>
</dbReference>
<dbReference type="GO" id="GO:0008658">
    <property type="term" value="F:penicillin binding"/>
    <property type="evidence" value="ECO:0007669"/>
    <property type="project" value="InterPro"/>
</dbReference>
<gene>
    <name evidence="31" type="ORF">DW054_10070</name>
    <name evidence="32" type="ORF">DWZ98_14190</name>
    <name evidence="30" type="ORF">DXB36_11900</name>
</gene>
<evidence type="ECO:0000256" key="7">
    <source>
        <dbReference type="ARBA" id="ARBA00018638"/>
    </source>
</evidence>
<dbReference type="Proteomes" id="UP000260841">
    <property type="component" value="Unassembled WGS sequence"/>
</dbReference>
<dbReference type="SUPFAM" id="SSF53955">
    <property type="entry name" value="Lysozyme-like"/>
    <property type="match status" value="1"/>
</dbReference>
<comment type="similarity">
    <text evidence="4">In the C-terminal section; belongs to the transpeptidase family.</text>
</comment>
<evidence type="ECO:0000256" key="27">
    <source>
        <dbReference type="SAM" id="MobiDB-lite"/>
    </source>
</evidence>
<dbReference type="EMBL" id="QSVB01000014">
    <property type="protein sequence ID" value="RGN89298.1"/>
    <property type="molecule type" value="Genomic_DNA"/>
</dbReference>
<dbReference type="AlphaFoldDB" id="A0A3E4L5Y3"/>
<dbReference type="GO" id="GO:0005886">
    <property type="term" value="C:plasma membrane"/>
    <property type="evidence" value="ECO:0007669"/>
    <property type="project" value="UniProtKB-SubCell"/>
</dbReference>
<dbReference type="GO" id="GO:0009252">
    <property type="term" value="P:peptidoglycan biosynthetic process"/>
    <property type="evidence" value="ECO:0007669"/>
    <property type="project" value="UniProtKB-UniPathway"/>
</dbReference>
<sequence>MNYGKKKAAKRQKQITSKSAMQAKRVGVRLFKALLLCIIVVAIAGVAGGGLFVKKIIDNSPDITPDDVKPQGFTTLVYADDGTTEIERFVAAGSNRVYKTIDEIPADLQHAFVAIEDERFYEHNGIDIKGIVRAGVSLISGGSQGASTLTQQLIKNNVFPNFVNEKTFYDKLQRKLQEQFLAVSIEKQMSKDEIMEAYLNTINLGQNCLGVQSAAKRYFNKDVSELTLSESAVIAGITQSPGNLNPITNPQKNQKRRDKVLKNMLKQGYIDQAAYDEAMADDVYARIQSVNETQTDSSNAYSYFVDALADQVMNDLQDQCGFSETQAYNAVYSGGLSIYSTQNQSLQQICDEEANDDSNYPSNIEYGLDYALTVTRADGSTENYSSGHIKKYVKETYNKDQGLLYKSEDAARAMVEEWKSTIAQEGDTYNEVINISPQPQASITLMDQYTGQIKAMVGGRGAKSTSLGLNRAYKGSKRQPGSTFKILAAYAPALDLDEMTLASVIDDKNYDVGGGKTIKGSKGDVSMRTAIALSLNSCAVQTSDLVTQDVGMEYCEKLGISTLVTNKVVNGKTYSDNTKTLALGGLTDGVYNYELCSAYAAIANNGVYNKPTLYTKVLDHDGNVLLDGTGESHQAIKDSTAGLLTSALQTVVEEGTGKACQLDNMPVAGKTGTTTSNKDLWFVGYTPYYTCAVWGGYDDNKECNSDTKFRFRIWKGIMSRVHENLETKDFVMPSSVEQKSVCTISGYLANSSCPSVTEYFATDSLPDQSCPGHKKHSEDYDSEENDSKSHDTNSDNTGNNTGTNTGDNTGGTTGGTTGGNTGGNTGGGDAGGGNTGGGDTGGNTGGGDTGGNTGGGDAGGNTQ</sequence>
<evidence type="ECO:0000256" key="8">
    <source>
        <dbReference type="ARBA" id="ARBA00022475"/>
    </source>
</evidence>
<keyword evidence="18" id="KW-1133">Transmembrane helix</keyword>
<evidence type="ECO:0000256" key="11">
    <source>
        <dbReference type="ARBA" id="ARBA00022676"/>
    </source>
</evidence>
<evidence type="ECO:0000256" key="10">
    <source>
        <dbReference type="ARBA" id="ARBA00022670"/>
    </source>
</evidence>
<evidence type="ECO:0000256" key="24">
    <source>
        <dbReference type="ARBA" id="ARBA00044770"/>
    </source>
</evidence>
<comment type="catalytic activity">
    <reaction evidence="25">
        <text>[GlcNAc-(1-&gt;4)-Mur2Ac(oyl-L-Ala-gamma-D-Glu-L-Lys-D-Ala-D-Ala)](n)-di-trans,octa-cis-undecaprenyl diphosphate + beta-D-GlcNAc-(1-&gt;4)-Mur2Ac(oyl-L-Ala-gamma-D-Glu-L-Lys-D-Ala-D-Ala)-di-trans,octa-cis-undecaprenyl diphosphate = [GlcNAc-(1-&gt;4)-Mur2Ac(oyl-L-Ala-gamma-D-Glu-L-Lys-D-Ala-D-Ala)](n+1)-di-trans,octa-cis-undecaprenyl diphosphate + di-trans,octa-cis-undecaprenyl diphosphate + H(+)</text>
        <dbReference type="Rhea" id="RHEA:23708"/>
        <dbReference type="Rhea" id="RHEA-COMP:9602"/>
        <dbReference type="Rhea" id="RHEA-COMP:9603"/>
        <dbReference type="ChEBI" id="CHEBI:15378"/>
        <dbReference type="ChEBI" id="CHEBI:58405"/>
        <dbReference type="ChEBI" id="CHEBI:60033"/>
        <dbReference type="ChEBI" id="CHEBI:78435"/>
        <dbReference type="EC" id="2.4.99.28"/>
    </reaction>
</comment>
<feature type="region of interest" description="Disordered" evidence="27">
    <location>
        <begin position="766"/>
        <end position="863"/>
    </location>
</feature>
<keyword evidence="10" id="KW-0645">Protease</keyword>
<dbReference type="GO" id="GO:0046677">
    <property type="term" value="P:response to antibiotic"/>
    <property type="evidence" value="ECO:0007669"/>
    <property type="project" value="UniProtKB-KW"/>
</dbReference>
<proteinExistence type="inferred from homology"/>
<dbReference type="GO" id="GO:0009002">
    <property type="term" value="F:serine-type D-Ala-D-Ala carboxypeptidase activity"/>
    <property type="evidence" value="ECO:0007669"/>
    <property type="project" value="UniProtKB-EC"/>
</dbReference>
<keyword evidence="11" id="KW-0328">Glycosyltransferase</keyword>
<comment type="pathway">
    <text evidence="26">Glycan biosynthesis.</text>
</comment>
<evidence type="ECO:0000256" key="1">
    <source>
        <dbReference type="ARBA" id="ARBA00002624"/>
    </source>
</evidence>
<feature type="domain" description="Glycosyl transferase family 51" evidence="29">
    <location>
        <begin position="87"/>
        <end position="264"/>
    </location>
</feature>
<dbReference type="GO" id="GO:0071555">
    <property type="term" value="P:cell wall organization"/>
    <property type="evidence" value="ECO:0007669"/>
    <property type="project" value="UniProtKB-KW"/>
</dbReference>
<feature type="domain" description="Penicillin-binding protein transpeptidase" evidence="28">
    <location>
        <begin position="442"/>
        <end position="688"/>
    </location>
</feature>
<dbReference type="Pfam" id="PF00912">
    <property type="entry name" value="Transgly"/>
    <property type="match status" value="1"/>
</dbReference>
<dbReference type="InterPro" id="IPR001460">
    <property type="entry name" value="PCN-bd_Tpept"/>
</dbReference>
<name>A0A3E4L5Y3_9FIRM</name>
<organism evidence="30 33">
    <name type="scientific">Dorea formicigenerans</name>
    <dbReference type="NCBI Taxonomy" id="39486"/>
    <lineage>
        <taxon>Bacteria</taxon>
        <taxon>Bacillati</taxon>
        <taxon>Bacillota</taxon>
        <taxon>Clostridia</taxon>
        <taxon>Lachnospirales</taxon>
        <taxon>Lachnospiraceae</taxon>
        <taxon>Dorea</taxon>
    </lineage>
</organism>
<dbReference type="InterPro" id="IPR023346">
    <property type="entry name" value="Lysozyme-like_dom_sf"/>
</dbReference>
<dbReference type="Pfam" id="PF00905">
    <property type="entry name" value="Transpeptidase"/>
    <property type="match status" value="1"/>
</dbReference>
<evidence type="ECO:0000313" key="34">
    <source>
        <dbReference type="Proteomes" id="UP000283325"/>
    </source>
</evidence>
<evidence type="ECO:0000256" key="17">
    <source>
        <dbReference type="ARBA" id="ARBA00022984"/>
    </source>
</evidence>
<keyword evidence="19" id="KW-0472">Membrane</keyword>
<keyword evidence="17" id="KW-0573">Peptidoglycan synthesis</keyword>
<keyword evidence="15" id="KW-0133">Cell shape</keyword>
<dbReference type="InterPro" id="IPR050396">
    <property type="entry name" value="Glycosyltr_51/Transpeptidase"/>
</dbReference>